<evidence type="ECO:0000313" key="7">
    <source>
        <dbReference type="Proteomes" id="UP001172457"/>
    </source>
</evidence>
<dbReference type="Proteomes" id="UP001172457">
    <property type="component" value="Chromosome 2"/>
</dbReference>
<gene>
    <name evidence="6" type="ORF">OSB04_009128</name>
</gene>
<evidence type="ECO:0000256" key="3">
    <source>
        <dbReference type="ARBA" id="ARBA00022833"/>
    </source>
</evidence>
<keyword evidence="7" id="KW-1185">Reference proteome</keyword>
<evidence type="ECO:0000259" key="5">
    <source>
        <dbReference type="PROSITE" id="PS50199"/>
    </source>
</evidence>
<dbReference type="AlphaFoldDB" id="A0AA38TN37"/>
<dbReference type="PROSITE" id="PS01358">
    <property type="entry name" value="ZF_RANBP2_1"/>
    <property type="match status" value="2"/>
</dbReference>
<feature type="domain" description="RanBP2-type" evidence="5">
    <location>
        <begin position="272"/>
        <end position="297"/>
    </location>
</feature>
<dbReference type="EMBL" id="JARYMX010000002">
    <property type="protein sequence ID" value="KAJ9563968.1"/>
    <property type="molecule type" value="Genomic_DNA"/>
</dbReference>
<evidence type="ECO:0000256" key="4">
    <source>
        <dbReference type="PROSITE-ProRule" id="PRU00322"/>
    </source>
</evidence>
<dbReference type="PANTHER" id="PTHR23111:SF23">
    <property type="entry name" value="RAN BP2_NZF ZINC FINGER-LIKE SUPERFAMILY PROTEIN"/>
    <property type="match status" value="1"/>
</dbReference>
<keyword evidence="3" id="KW-0862">Zinc</keyword>
<protein>
    <recommendedName>
        <fullName evidence="5">RanBP2-type domain-containing protein</fullName>
    </recommendedName>
</protein>
<feature type="domain" description="RanBP2-type" evidence="5">
    <location>
        <begin position="350"/>
        <end position="379"/>
    </location>
</feature>
<dbReference type="Pfam" id="PF00641">
    <property type="entry name" value="Zn_ribbon_RanBP"/>
    <property type="match status" value="3"/>
</dbReference>
<dbReference type="SUPFAM" id="SSF48695">
    <property type="entry name" value="Multiheme cytochromes"/>
    <property type="match status" value="1"/>
</dbReference>
<dbReference type="PROSITE" id="PS50199">
    <property type="entry name" value="ZF_RANBP2_2"/>
    <property type="match status" value="3"/>
</dbReference>
<dbReference type="GO" id="GO:0005737">
    <property type="term" value="C:cytoplasm"/>
    <property type="evidence" value="ECO:0007669"/>
    <property type="project" value="TreeGrafter"/>
</dbReference>
<evidence type="ECO:0000256" key="2">
    <source>
        <dbReference type="ARBA" id="ARBA00022771"/>
    </source>
</evidence>
<evidence type="ECO:0000256" key="1">
    <source>
        <dbReference type="ARBA" id="ARBA00022723"/>
    </source>
</evidence>
<comment type="caution">
    <text evidence="6">The sequence shown here is derived from an EMBL/GenBank/DDBJ whole genome shotgun (WGS) entry which is preliminary data.</text>
</comment>
<dbReference type="PANTHER" id="PTHR23111">
    <property type="entry name" value="ZINC FINGER PROTEIN"/>
    <property type="match status" value="1"/>
</dbReference>
<dbReference type="SMART" id="SM00547">
    <property type="entry name" value="ZnF_RBZ"/>
    <property type="match status" value="3"/>
</dbReference>
<sequence>MFQHLSHQTLKSIPKTPKSLIPISHIHTRNKTLISNPAIDFVLDELEDLQSSNPITIPTKHVEPVESGPSSIGNSQQWPEWVGLMEKLMKNGYFEGVGSPFRSGGLVDGKGCNQIRTACLNFARDRPDLMSHFKSRDIQVVAGSGCPSIDRKVVNSAKRLRAHMSIDEGNVCSSCDLRGNCERAYVKAREDEGGRTVDVMRFVITYGLHHINSSTDIEPLFNERVEEAIRSLIKDMVKFSNDKLDFDCSKRVSFVQKSPTQRQEHRSMIATTQYDWNCPKCKFLNFAKNIKCMRCDSVFVHERDQGSWRNRDFGELKKGDWICIRCDFLNFGKNTRCLRCHTDPPKRQLNPGEWECESCNYINFRRNMACLKCDHKRPKAFNNSRS</sequence>
<dbReference type="InterPro" id="IPR036280">
    <property type="entry name" value="Multihaem_cyt_sf"/>
</dbReference>
<dbReference type="InterPro" id="IPR001876">
    <property type="entry name" value="Znf_RanBP2"/>
</dbReference>
<dbReference type="GO" id="GO:0008270">
    <property type="term" value="F:zinc ion binding"/>
    <property type="evidence" value="ECO:0007669"/>
    <property type="project" value="UniProtKB-KW"/>
</dbReference>
<keyword evidence="2 4" id="KW-0863">Zinc-finger</keyword>
<accession>A0AA38TN37</accession>
<feature type="domain" description="RanBP2-type" evidence="5">
    <location>
        <begin position="317"/>
        <end position="346"/>
    </location>
</feature>
<dbReference type="Gene3D" id="4.10.1060.10">
    <property type="entry name" value="Zinc finger, RanBP2-type"/>
    <property type="match status" value="3"/>
</dbReference>
<evidence type="ECO:0000313" key="6">
    <source>
        <dbReference type="EMBL" id="KAJ9563968.1"/>
    </source>
</evidence>
<reference evidence="6" key="1">
    <citation type="submission" date="2023-03" db="EMBL/GenBank/DDBJ databases">
        <title>Chromosome-scale reference genome and RAD-based genetic map of yellow starthistle (Centaurea solstitialis) reveal putative structural variation and QTLs associated with invader traits.</title>
        <authorList>
            <person name="Reatini B."/>
            <person name="Cang F.A."/>
            <person name="Jiang Q."/>
            <person name="Mckibben M.T.W."/>
            <person name="Barker M.S."/>
            <person name="Rieseberg L.H."/>
            <person name="Dlugosch K.M."/>
        </authorList>
    </citation>
    <scope>NUCLEOTIDE SEQUENCE</scope>
    <source>
        <strain evidence="6">CAN-66</strain>
        <tissue evidence="6">Leaf</tissue>
    </source>
</reference>
<keyword evidence="1" id="KW-0479">Metal-binding</keyword>
<dbReference type="GO" id="GO:0003729">
    <property type="term" value="F:mRNA binding"/>
    <property type="evidence" value="ECO:0007669"/>
    <property type="project" value="TreeGrafter"/>
</dbReference>
<name>A0AA38TN37_9ASTR</name>
<organism evidence="6 7">
    <name type="scientific">Centaurea solstitialis</name>
    <name type="common">yellow star-thistle</name>
    <dbReference type="NCBI Taxonomy" id="347529"/>
    <lineage>
        <taxon>Eukaryota</taxon>
        <taxon>Viridiplantae</taxon>
        <taxon>Streptophyta</taxon>
        <taxon>Embryophyta</taxon>
        <taxon>Tracheophyta</taxon>
        <taxon>Spermatophyta</taxon>
        <taxon>Magnoliopsida</taxon>
        <taxon>eudicotyledons</taxon>
        <taxon>Gunneridae</taxon>
        <taxon>Pentapetalae</taxon>
        <taxon>asterids</taxon>
        <taxon>campanulids</taxon>
        <taxon>Asterales</taxon>
        <taxon>Asteraceae</taxon>
        <taxon>Carduoideae</taxon>
        <taxon>Cardueae</taxon>
        <taxon>Centaureinae</taxon>
        <taxon>Centaurea</taxon>
    </lineage>
</organism>
<proteinExistence type="predicted"/>